<dbReference type="InterPro" id="IPR016167">
    <property type="entry name" value="FAD-bd_PCMH_sub1"/>
</dbReference>
<dbReference type="Gene3D" id="3.30.465.10">
    <property type="match status" value="1"/>
</dbReference>
<dbReference type="SUPFAM" id="SSF56176">
    <property type="entry name" value="FAD-binding/transporter-associated domain-like"/>
    <property type="match status" value="1"/>
</dbReference>
<evidence type="ECO:0000256" key="11">
    <source>
        <dbReference type="RuleBase" id="RU367158"/>
    </source>
</evidence>
<dbReference type="STRING" id="930990.A0A067M6Y4"/>
<sequence length="482" mass="54615">MQPKLKFRPVELTTTELYAILAPITLPPSSARSKFSNWGRTFRCRPLAVFEPVNDIQVTHIIELARREETTVRAAGAGHSPSDLACTSGFMIRTNRLDKLISVDSEKGIVVIQGGMSLHTLHRHLLDHGLAMSNVGSISDQSVAGIVTTATHGSGISFPVISNHVLALEMIMEDGSTLRCSRDIYPDIFLATLCGLGATGFITSVTLQVEPAFRLKEKTVGVSFDTMLERFAEFARSAEHVRMWWFVHPKKVVLSQSNRTYEPAKPKASWFWDVLIGSHVLQFLLFVGIFVPRVNSWTSRFFAWLGSTLVERVDDSFAVFNVDCHFPQYTTEWAVPLEEATACLKELNEEIAEEIAKRNGFQPHFPIEIRFTDADDIWLSPSYGRKTCYIGVTQYKPYGLTPPYRRVFKIFEGVVTRHGGRSHWAKTHTLKPATLRQLYPRFDDFATLLNRVDPNGMFRNEYVRRHIFGDDTVEDRVFKPLV</sequence>
<gene>
    <name evidence="13" type="ORF">BOTBODRAFT_115806</name>
</gene>
<dbReference type="HOGENOM" id="CLU_003896_4_1_1"/>
<comment type="pathway">
    <text evidence="3 11">Cofactor biosynthesis; D-erythroascorbate biosynthesis; dehydro-D-arabinono-1,4-lactone from D-arabinose: step 2/2.</text>
</comment>
<name>A0A067M6Y4_BOTB1</name>
<keyword evidence="14" id="KW-1185">Reference proteome</keyword>
<evidence type="ECO:0000256" key="5">
    <source>
        <dbReference type="ARBA" id="ARBA00013136"/>
    </source>
</evidence>
<dbReference type="Proteomes" id="UP000027195">
    <property type="component" value="Unassembled WGS sequence"/>
</dbReference>
<dbReference type="InterPro" id="IPR016169">
    <property type="entry name" value="FAD-bd_PCMH_sub2"/>
</dbReference>
<dbReference type="GO" id="GO:0031966">
    <property type="term" value="C:mitochondrial membrane"/>
    <property type="evidence" value="ECO:0007669"/>
    <property type="project" value="UniProtKB-SubCell"/>
</dbReference>
<comment type="similarity">
    <text evidence="4 11">Belongs to the oxygen-dependent FAD-linked oxidoreductase family.</text>
</comment>
<dbReference type="PANTHER" id="PTHR43762:SF1">
    <property type="entry name" value="D-ARABINONO-1,4-LACTONE OXIDASE"/>
    <property type="match status" value="1"/>
</dbReference>
<evidence type="ECO:0000256" key="4">
    <source>
        <dbReference type="ARBA" id="ARBA00005466"/>
    </source>
</evidence>
<evidence type="ECO:0000313" key="14">
    <source>
        <dbReference type="Proteomes" id="UP000027195"/>
    </source>
</evidence>
<comment type="catalytic activity">
    <reaction evidence="11">
        <text>D-arabinono-1,4-lactone + O2 = dehydro-D-arabinono-1,4-lactone + H2O2 + H(+)</text>
        <dbReference type="Rhea" id="RHEA:23756"/>
        <dbReference type="ChEBI" id="CHEBI:15378"/>
        <dbReference type="ChEBI" id="CHEBI:15379"/>
        <dbReference type="ChEBI" id="CHEBI:16240"/>
        <dbReference type="ChEBI" id="CHEBI:16292"/>
        <dbReference type="ChEBI" id="CHEBI:58277"/>
        <dbReference type="EC" id="1.1.3.37"/>
    </reaction>
</comment>
<dbReference type="EC" id="1.1.3.37" evidence="5 11"/>
<dbReference type="InterPro" id="IPR036318">
    <property type="entry name" value="FAD-bd_PCMH-like_sf"/>
</dbReference>
<protein>
    <recommendedName>
        <fullName evidence="5 11">D-arabinono-1,4-lactone oxidase</fullName>
        <shortName evidence="11">ALO</shortName>
        <ecNumber evidence="5 11">1.1.3.37</ecNumber>
    </recommendedName>
    <alternativeName>
        <fullName evidence="10 11">L-galactono-gamma-lactone oxidase</fullName>
    </alternativeName>
</protein>
<keyword evidence="8 11" id="KW-0560">Oxidoreductase</keyword>
<evidence type="ECO:0000256" key="7">
    <source>
        <dbReference type="ARBA" id="ARBA00022827"/>
    </source>
</evidence>
<comment type="cofactor">
    <cofactor evidence="1 11">
        <name>FAD</name>
        <dbReference type="ChEBI" id="CHEBI:57692"/>
    </cofactor>
</comment>
<dbReference type="PIRSF" id="PIRSF000136">
    <property type="entry name" value="LGO_GLO"/>
    <property type="match status" value="1"/>
</dbReference>
<keyword evidence="6 11" id="KW-0285">Flavoprotein</keyword>
<dbReference type="PANTHER" id="PTHR43762">
    <property type="entry name" value="L-GULONOLACTONE OXIDASE"/>
    <property type="match status" value="1"/>
</dbReference>
<dbReference type="Pfam" id="PF04030">
    <property type="entry name" value="ALO"/>
    <property type="match status" value="1"/>
</dbReference>
<evidence type="ECO:0000256" key="9">
    <source>
        <dbReference type="ARBA" id="ARBA00023136"/>
    </source>
</evidence>
<dbReference type="PROSITE" id="PS51387">
    <property type="entry name" value="FAD_PCMH"/>
    <property type="match status" value="1"/>
</dbReference>
<dbReference type="InterPro" id="IPR010031">
    <property type="entry name" value="FAD_lactone_oxidase-like"/>
</dbReference>
<reference evidence="14" key="1">
    <citation type="journal article" date="2014" name="Proc. Natl. Acad. Sci. U.S.A.">
        <title>Extensive sampling of basidiomycete genomes demonstrates inadequacy of the white-rot/brown-rot paradigm for wood decay fungi.</title>
        <authorList>
            <person name="Riley R."/>
            <person name="Salamov A.A."/>
            <person name="Brown D.W."/>
            <person name="Nagy L.G."/>
            <person name="Floudas D."/>
            <person name="Held B.W."/>
            <person name="Levasseur A."/>
            <person name="Lombard V."/>
            <person name="Morin E."/>
            <person name="Otillar R."/>
            <person name="Lindquist E.A."/>
            <person name="Sun H."/>
            <person name="LaButti K.M."/>
            <person name="Schmutz J."/>
            <person name="Jabbour D."/>
            <person name="Luo H."/>
            <person name="Baker S.E."/>
            <person name="Pisabarro A.G."/>
            <person name="Walton J.D."/>
            <person name="Blanchette R.A."/>
            <person name="Henrissat B."/>
            <person name="Martin F."/>
            <person name="Cullen D."/>
            <person name="Hibbett D.S."/>
            <person name="Grigoriev I.V."/>
        </authorList>
    </citation>
    <scope>NUCLEOTIDE SEQUENCE [LARGE SCALE GENOMIC DNA]</scope>
    <source>
        <strain evidence="14">FD-172 SS1</strain>
    </source>
</reference>
<evidence type="ECO:0000256" key="2">
    <source>
        <dbReference type="ARBA" id="ARBA00004370"/>
    </source>
</evidence>
<dbReference type="AlphaFoldDB" id="A0A067M6Y4"/>
<dbReference type="Gene3D" id="3.30.70.2520">
    <property type="match status" value="1"/>
</dbReference>
<dbReference type="OrthoDB" id="610608at2759"/>
<dbReference type="InterPro" id="IPR030654">
    <property type="entry name" value="Sugar_lactone_oxidase"/>
</dbReference>
<dbReference type="InterPro" id="IPR006094">
    <property type="entry name" value="Oxid_FAD_bind_N"/>
</dbReference>
<organism evidence="13 14">
    <name type="scientific">Botryobasidium botryosum (strain FD-172 SS1)</name>
    <dbReference type="NCBI Taxonomy" id="930990"/>
    <lineage>
        <taxon>Eukaryota</taxon>
        <taxon>Fungi</taxon>
        <taxon>Dikarya</taxon>
        <taxon>Basidiomycota</taxon>
        <taxon>Agaricomycotina</taxon>
        <taxon>Agaricomycetes</taxon>
        <taxon>Cantharellales</taxon>
        <taxon>Botryobasidiaceae</taxon>
        <taxon>Botryobasidium</taxon>
    </lineage>
</organism>
<dbReference type="NCBIfam" id="TIGR01678">
    <property type="entry name" value="FAD_lactone_ox"/>
    <property type="match status" value="1"/>
</dbReference>
<dbReference type="InParanoid" id="A0A067M6Y4"/>
<evidence type="ECO:0000256" key="1">
    <source>
        <dbReference type="ARBA" id="ARBA00001974"/>
    </source>
</evidence>
<comment type="subcellular location">
    <subcellularLocation>
        <location evidence="2">Membrane</location>
    </subcellularLocation>
    <subcellularLocation>
        <location evidence="11">Mitochondrion membrane</location>
    </subcellularLocation>
</comment>
<evidence type="ECO:0000256" key="10">
    <source>
        <dbReference type="ARBA" id="ARBA00033418"/>
    </source>
</evidence>
<dbReference type="GO" id="GO:0071949">
    <property type="term" value="F:FAD binding"/>
    <property type="evidence" value="ECO:0007669"/>
    <property type="project" value="UniProtKB-UniRule"/>
</dbReference>
<proteinExistence type="inferred from homology"/>
<dbReference type="Gene3D" id="1.10.45.10">
    <property type="entry name" value="Vanillyl-alcohol Oxidase, Chain A, domain 4"/>
    <property type="match status" value="1"/>
</dbReference>
<dbReference type="FunCoup" id="A0A067M6Y4">
    <property type="interactions" value="424"/>
</dbReference>
<feature type="domain" description="FAD-binding PCMH-type" evidence="12">
    <location>
        <begin position="42"/>
        <end position="212"/>
    </location>
</feature>
<keyword evidence="7 11" id="KW-0274">FAD</keyword>
<keyword evidence="11" id="KW-0496">Mitochondrion</keyword>
<dbReference type="UniPathway" id="UPA00771">
    <property type="reaction ID" value="UER00766"/>
</dbReference>
<accession>A0A067M6Y4</accession>
<dbReference type="Pfam" id="PF01565">
    <property type="entry name" value="FAD_binding_4"/>
    <property type="match status" value="1"/>
</dbReference>
<dbReference type="Gene3D" id="3.30.43.10">
    <property type="entry name" value="Uridine Diphospho-n-acetylenolpyruvylglucosamine Reductase, domain 2"/>
    <property type="match status" value="1"/>
</dbReference>
<dbReference type="InterPro" id="IPR016166">
    <property type="entry name" value="FAD-bd_PCMH"/>
</dbReference>
<evidence type="ECO:0000256" key="3">
    <source>
        <dbReference type="ARBA" id="ARBA00005083"/>
    </source>
</evidence>
<keyword evidence="9" id="KW-0472">Membrane</keyword>
<dbReference type="InterPro" id="IPR007173">
    <property type="entry name" value="ALO_C"/>
</dbReference>
<dbReference type="GO" id="GO:0003885">
    <property type="term" value="F:D-arabinono-1,4-lactone oxidase activity"/>
    <property type="evidence" value="ECO:0007669"/>
    <property type="project" value="UniProtKB-UniRule"/>
</dbReference>
<evidence type="ECO:0000256" key="8">
    <source>
        <dbReference type="ARBA" id="ARBA00023002"/>
    </source>
</evidence>
<evidence type="ECO:0000313" key="13">
    <source>
        <dbReference type="EMBL" id="KDQ10465.1"/>
    </source>
</evidence>
<evidence type="ECO:0000256" key="6">
    <source>
        <dbReference type="ARBA" id="ARBA00022630"/>
    </source>
</evidence>
<dbReference type="InterPro" id="IPR016171">
    <property type="entry name" value="Vanillyl_alc_oxidase_C-sub2"/>
</dbReference>
<dbReference type="EMBL" id="KL198067">
    <property type="protein sequence ID" value="KDQ10465.1"/>
    <property type="molecule type" value="Genomic_DNA"/>
</dbReference>
<evidence type="ECO:0000259" key="12">
    <source>
        <dbReference type="PROSITE" id="PS51387"/>
    </source>
</evidence>